<evidence type="ECO:0000259" key="7">
    <source>
        <dbReference type="SMART" id="SM01340"/>
    </source>
</evidence>
<dbReference type="InterPro" id="IPR014762">
    <property type="entry name" value="DNA_mismatch_repair_CS"/>
</dbReference>
<dbReference type="SUPFAM" id="SSF55874">
    <property type="entry name" value="ATPase domain of HSP90 chaperone/DNA topoisomerase II/histidine kinase"/>
    <property type="match status" value="1"/>
</dbReference>
<dbReference type="AlphaFoldDB" id="A0A2P2EAP0"/>
<dbReference type="Gene3D" id="3.30.1540.20">
    <property type="entry name" value="MutL, C-terminal domain, dimerisation subdomain"/>
    <property type="match status" value="1"/>
</dbReference>
<dbReference type="InterPro" id="IPR042120">
    <property type="entry name" value="MutL_C_dimsub"/>
</dbReference>
<dbReference type="PANTHER" id="PTHR10073:SF12">
    <property type="entry name" value="DNA MISMATCH REPAIR PROTEIN MLH1"/>
    <property type="match status" value="1"/>
</dbReference>
<evidence type="ECO:0000256" key="1">
    <source>
        <dbReference type="ARBA" id="ARBA00006082"/>
    </source>
</evidence>
<dbReference type="CDD" id="cd16926">
    <property type="entry name" value="HATPase_MutL-MLH-PMS-like"/>
    <property type="match status" value="1"/>
</dbReference>
<dbReference type="SMART" id="SM00853">
    <property type="entry name" value="MutL_C"/>
    <property type="match status" value="1"/>
</dbReference>
<dbReference type="OrthoDB" id="9763467at2"/>
<organism evidence="8 9">
    <name type="scientific">Candidatus Phycosocius bacilliformis</name>
    <dbReference type="NCBI Taxonomy" id="1445552"/>
    <lineage>
        <taxon>Bacteria</taxon>
        <taxon>Pseudomonadati</taxon>
        <taxon>Pseudomonadota</taxon>
        <taxon>Alphaproteobacteria</taxon>
        <taxon>Caulobacterales</taxon>
        <taxon>Caulobacterales incertae sedis</taxon>
        <taxon>Candidatus Phycosocius</taxon>
    </lineage>
</organism>
<dbReference type="InterPro" id="IPR038973">
    <property type="entry name" value="MutL/Mlh/Pms-like"/>
</dbReference>
<name>A0A2P2EAP0_9PROT</name>
<accession>A0A2P2EAP0</accession>
<dbReference type="GO" id="GO:0032300">
    <property type="term" value="C:mismatch repair complex"/>
    <property type="evidence" value="ECO:0007669"/>
    <property type="project" value="InterPro"/>
</dbReference>
<evidence type="ECO:0000256" key="2">
    <source>
        <dbReference type="ARBA" id="ARBA00021975"/>
    </source>
</evidence>
<dbReference type="GO" id="GO:0030983">
    <property type="term" value="F:mismatched DNA binding"/>
    <property type="evidence" value="ECO:0007669"/>
    <property type="project" value="InterPro"/>
</dbReference>
<dbReference type="Gene3D" id="3.30.565.10">
    <property type="entry name" value="Histidine kinase-like ATPase, C-terminal domain"/>
    <property type="match status" value="1"/>
</dbReference>
<comment type="function">
    <text evidence="5">This protein is involved in the repair of mismatches in DNA. It is required for dam-dependent methyl-directed DNA mismatch repair. May act as a 'molecular matchmaker', a protein that promotes the formation of a stable complex between two or more DNA-binding proteins in an ATP-dependent manner without itself being part of a final effector complex.</text>
</comment>
<evidence type="ECO:0000256" key="3">
    <source>
        <dbReference type="ARBA" id="ARBA00022763"/>
    </source>
</evidence>
<dbReference type="NCBIfam" id="NF000953">
    <property type="entry name" value="PRK00095.2-4"/>
    <property type="match status" value="1"/>
</dbReference>
<dbReference type="HAMAP" id="MF_00149">
    <property type="entry name" value="DNA_mis_repair"/>
    <property type="match status" value="1"/>
</dbReference>
<dbReference type="InterPro" id="IPR020568">
    <property type="entry name" value="Ribosomal_Su5_D2-typ_SF"/>
</dbReference>
<dbReference type="PANTHER" id="PTHR10073">
    <property type="entry name" value="DNA MISMATCH REPAIR PROTEIN MLH, PMS, MUTL"/>
    <property type="match status" value="1"/>
</dbReference>
<evidence type="ECO:0000256" key="4">
    <source>
        <dbReference type="ARBA" id="ARBA00023204"/>
    </source>
</evidence>
<comment type="caution">
    <text evidence="8">The sequence shown here is derived from an EMBL/GenBank/DDBJ whole genome shotgun (WGS) entry which is preliminary data.</text>
</comment>
<gene>
    <name evidence="5 8" type="primary">mutL</name>
    <name evidence="8" type="ORF">PbB2_01786</name>
</gene>
<dbReference type="GO" id="GO:0140664">
    <property type="term" value="F:ATP-dependent DNA damage sensor activity"/>
    <property type="evidence" value="ECO:0007669"/>
    <property type="project" value="InterPro"/>
</dbReference>
<evidence type="ECO:0000313" key="9">
    <source>
        <dbReference type="Proteomes" id="UP000245086"/>
    </source>
</evidence>
<dbReference type="InterPro" id="IPR014790">
    <property type="entry name" value="MutL_C"/>
</dbReference>
<dbReference type="InterPro" id="IPR020667">
    <property type="entry name" value="DNA_mismatch_repair_MutL"/>
</dbReference>
<dbReference type="EMBL" id="BFBR01000005">
    <property type="protein sequence ID" value="GBF58115.1"/>
    <property type="molecule type" value="Genomic_DNA"/>
</dbReference>
<dbReference type="RefSeq" id="WP_108984987.1">
    <property type="nucleotide sequence ID" value="NZ_BFBR01000005.1"/>
</dbReference>
<reference evidence="8 9" key="1">
    <citation type="journal article" date="2018" name="Genome Announc.">
        <title>Draft Genome Sequence of "Candidatus Phycosocius bacilliformis," an Alphaproteobacterial Ectosymbiont of the Hydrocarbon-Producing Green Alga Botryococcus braunii.</title>
        <authorList>
            <person name="Tanabe Y."/>
            <person name="Yamaguchi H."/>
            <person name="Watanabe M.M."/>
        </authorList>
    </citation>
    <scope>NUCLEOTIDE SEQUENCE [LARGE SCALE GENOMIC DNA]</scope>
    <source>
        <strain evidence="8 9">BOTRYCO-2</strain>
    </source>
</reference>
<proteinExistence type="inferred from homology"/>
<feature type="domain" description="MutL C-terminal dimerisation" evidence="6">
    <location>
        <begin position="435"/>
        <end position="578"/>
    </location>
</feature>
<dbReference type="InterPro" id="IPR002099">
    <property type="entry name" value="MutL/Mlh/PMS"/>
</dbReference>
<dbReference type="NCBIfam" id="TIGR00585">
    <property type="entry name" value="mutl"/>
    <property type="match status" value="1"/>
</dbReference>
<keyword evidence="4 5" id="KW-0234">DNA repair</keyword>
<dbReference type="InterPro" id="IPR014721">
    <property type="entry name" value="Ribsml_uS5_D2-typ_fold_subgr"/>
</dbReference>
<feature type="domain" description="DNA mismatch repair protein S5" evidence="7">
    <location>
        <begin position="220"/>
        <end position="338"/>
    </location>
</feature>
<dbReference type="SMART" id="SM01340">
    <property type="entry name" value="DNA_mis_repair"/>
    <property type="match status" value="1"/>
</dbReference>
<dbReference type="Gene3D" id="3.30.230.10">
    <property type="match status" value="1"/>
</dbReference>
<dbReference type="Proteomes" id="UP000245086">
    <property type="component" value="Unassembled WGS sequence"/>
</dbReference>
<dbReference type="SUPFAM" id="SSF118116">
    <property type="entry name" value="DNA mismatch repair protein MutL"/>
    <property type="match status" value="1"/>
</dbReference>
<dbReference type="SUPFAM" id="SSF54211">
    <property type="entry name" value="Ribosomal protein S5 domain 2-like"/>
    <property type="match status" value="1"/>
</dbReference>
<protein>
    <recommendedName>
        <fullName evidence="2 5">DNA mismatch repair protein MutL</fullName>
    </recommendedName>
</protein>
<comment type="similarity">
    <text evidence="1 5">Belongs to the DNA mismatch repair MutL/HexB family.</text>
</comment>
<dbReference type="FunFam" id="3.30.565.10:FF:000003">
    <property type="entry name" value="DNA mismatch repair endonuclease MutL"/>
    <property type="match status" value="1"/>
</dbReference>
<sequence>MLIARLPPDAINQIAAGEVIERPAAAVKELVENALDAGATTIRILAEDGGISRLLVEDDGCGMAPDQLALAIERHATSKLAPDSDGHLDLLAISTMGFRGEALPSIGAIAKLSITSRAAGADQAWSLKVEGGVQSDPVPAPWPNARSGTRVDVRDLFYATPARLNFMKSARAESLAISDMVKRLALARPDVAFTLDMDGRTALKVVAEGKDAAAQRAARVAAILGKDAAADALVIEAERGEIRLTGLAGLPTAARGDARHQHLFVNGRPVKDPLLKGAARAAYQDVLARDRHPVLALFLEMDPRLVDVNVHPAKTEVRFRDPALVRGLVIGALRHALGASGVRSPQALGQATLGALGASTGSTLPWRGQSHASAPMMVRPQMGWIDAQAEATSLLSGLSEPQARTLWPETGVTQPSSDALQPAAQAPEDYPLGAAKAQLHATYVIAETADGLVIVDQHAAHERLTLERMKAAMAGHGVARQPSLIPDIVELDEADCERLLARSEEFASFGLGIEGFGRGAIAVTETPALLGKVNARKLLQDLADDLAAFDEGLSLKERIDEVLATMACHGSVRAGRHLTGEEMNFLLREMERTPRSGQCNHGRPTFVKLSLNDIERLFGRK</sequence>
<dbReference type="Pfam" id="PF13589">
    <property type="entry name" value="HATPase_c_3"/>
    <property type="match status" value="1"/>
</dbReference>
<keyword evidence="3 5" id="KW-0227">DNA damage</keyword>
<evidence type="ECO:0000256" key="5">
    <source>
        <dbReference type="HAMAP-Rule" id="MF_00149"/>
    </source>
</evidence>
<evidence type="ECO:0000313" key="8">
    <source>
        <dbReference type="EMBL" id="GBF58115.1"/>
    </source>
</evidence>
<dbReference type="PROSITE" id="PS00058">
    <property type="entry name" value="DNA_MISMATCH_REPAIR_1"/>
    <property type="match status" value="1"/>
</dbReference>
<dbReference type="GO" id="GO:0005524">
    <property type="term" value="F:ATP binding"/>
    <property type="evidence" value="ECO:0007669"/>
    <property type="project" value="InterPro"/>
</dbReference>
<dbReference type="Pfam" id="PF01119">
    <property type="entry name" value="DNA_mis_repair"/>
    <property type="match status" value="1"/>
</dbReference>
<dbReference type="CDD" id="cd00782">
    <property type="entry name" value="MutL_Trans"/>
    <property type="match status" value="1"/>
</dbReference>
<dbReference type="InterPro" id="IPR036890">
    <property type="entry name" value="HATPase_C_sf"/>
</dbReference>
<dbReference type="Pfam" id="PF08676">
    <property type="entry name" value="MutL_C"/>
    <property type="match status" value="1"/>
</dbReference>
<dbReference type="GO" id="GO:0006298">
    <property type="term" value="P:mismatch repair"/>
    <property type="evidence" value="ECO:0007669"/>
    <property type="project" value="UniProtKB-UniRule"/>
</dbReference>
<evidence type="ECO:0000259" key="6">
    <source>
        <dbReference type="SMART" id="SM00853"/>
    </source>
</evidence>
<dbReference type="GO" id="GO:0016887">
    <property type="term" value="F:ATP hydrolysis activity"/>
    <property type="evidence" value="ECO:0007669"/>
    <property type="project" value="InterPro"/>
</dbReference>
<dbReference type="InterPro" id="IPR037198">
    <property type="entry name" value="MutL_C_sf"/>
</dbReference>
<dbReference type="InterPro" id="IPR042121">
    <property type="entry name" value="MutL_C_regsub"/>
</dbReference>
<dbReference type="InterPro" id="IPR013507">
    <property type="entry name" value="DNA_mismatch_S5_2-like"/>
</dbReference>
<keyword evidence="9" id="KW-1185">Reference proteome</keyword>
<dbReference type="Gene3D" id="3.30.1370.100">
    <property type="entry name" value="MutL, C-terminal domain, regulatory subdomain"/>
    <property type="match status" value="1"/>
</dbReference>